<evidence type="ECO:0000313" key="4">
    <source>
        <dbReference type="Proteomes" id="UP000007266"/>
    </source>
</evidence>
<dbReference type="EMBL" id="KQ972039">
    <property type="protein sequence ID" value="EFA13318.1"/>
    <property type="molecule type" value="Genomic_DNA"/>
</dbReference>
<evidence type="ECO:0000256" key="1">
    <source>
        <dbReference type="SAM" id="MobiDB-lite"/>
    </source>
</evidence>
<feature type="domain" description="DUF8207" evidence="2">
    <location>
        <begin position="69"/>
        <end position="172"/>
    </location>
</feature>
<sequence>MDEDHLKKEDNHVDSKYDDGDDDDDDDDDDDKDKIKKEDKGDNSNDSDTDNIEKDDIIQQTLKLLKTNKHDKIYGPKINPINDSMKLGRKVLKIKNNGFLQIGNDMFQGTDGLYELVFHKRPNEKKISINDMNNYLRIIKLTNLHRIDPENKFSRIKGSKNYKYLKYIKPLVKKNPTKLQTISKQTGKGLMSPTLSKRNFKLNRIRNCIYNEKPVEVKYWNDINELVTRLAYLHGELQAGNDNNINEIYEIEDELREEGVIY</sequence>
<dbReference type="HOGENOM" id="CLU_1062950_0_0_1"/>
<keyword evidence="4" id="KW-1185">Reference proteome</keyword>
<reference evidence="3 4" key="1">
    <citation type="journal article" date="2008" name="Nature">
        <title>The genome of the model beetle and pest Tribolium castaneum.</title>
        <authorList>
            <consortium name="Tribolium Genome Sequencing Consortium"/>
            <person name="Richards S."/>
            <person name="Gibbs R.A."/>
            <person name="Weinstock G.M."/>
            <person name="Brown S.J."/>
            <person name="Denell R."/>
            <person name="Beeman R.W."/>
            <person name="Gibbs R."/>
            <person name="Beeman R.W."/>
            <person name="Brown S.J."/>
            <person name="Bucher G."/>
            <person name="Friedrich M."/>
            <person name="Grimmelikhuijzen C.J."/>
            <person name="Klingler M."/>
            <person name="Lorenzen M."/>
            <person name="Richards S."/>
            <person name="Roth S."/>
            <person name="Schroder R."/>
            <person name="Tautz D."/>
            <person name="Zdobnov E.M."/>
            <person name="Muzny D."/>
            <person name="Gibbs R.A."/>
            <person name="Weinstock G.M."/>
            <person name="Attaway T."/>
            <person name="Bell S."/>
            <person name="Buhay C.J."/>
            <person name="Chandrabose M.N."/>
            <person name="Chavez D."/>
            <person name="Clerk-Blankenburg K.P."/>
            <person name="Cree A."/>
            <person name="Dao M."/>
            <person name="Davis C."/>
            <person name="Chacko J."/>
            <person name="Dinh H."/>
            <person name="Dugan-Rocha S."/>
            <person name="Fowler G."/>
            <person name="Garner T.T."/>
            <person name="Garnes J."/>
            <person name="Gnirke A."/>
            <person name="Hawes A."/>
            <person name="Hernandez J."/>
            <person name="Hines S."/>
            <person name="Holder M."/>
            <person name="Hume J."/>
            <person name="Jhangiani S.N."/>
            <person name="Joshi V."/>
            <person name="Khan Z.M."/>
            <person name="Jackson L."/>
            <person name="Kovar C."/>
            <person name="Kowis A."/>
            <person name="Lee S."/>
            <person name="Lewis L.R."/>
            <person name="Margolis J."/>
            <person name="Morgan M."/>
            <person name="Nazareth L.V."/>
            <person name="Nguyen N."/>
            <person name="Okwuonu G."/>
            <person name="Parker D."/>
            <person name="Richards S."/>
            <person name="Ruiz S.J."/>
            <person name="Santibanez J."/>
            <person name="Savard J."/>
            <person name="Scherer S.E."/>
            <person name="Schneider B."/>
            <person name="Sodergren E."/>
            <person name="Tautz D."/>
            <person name="Vattahil S."/>
            <person name="Villasana D."/>
            <person name="White C.S."/>
            <person name="Wright R."/>
            <person name="Park Y."/>
            <person name="Beeman R.W."/>
            <person name="Lord J."/>
            <person name="Oppert B."/>
            <person name="Lorenzen M."/>
            <person name="Brown S."/>
            <person name="Wang L."/>
            <person name="Savard J."/>
            <person name="Tautz D."/>
            <person name="Richards S."/>
            <person name="Weinstock G."/>
            <person name="Gibbs R.A."/>
            <person name="Liu Y."/>
            <person name="Worley K."/>
            <person name="Weinstock G."/>
            <person name="Elsik C.G."/>
            <person name="Reese J.T."/>
            <person name="Elhaik E."/>
            <person name="Landan G."/>
            <person name="Graur D."/>
            <person name="Arensburger P."/>
            <person name="Atkinson P."/>
            <person name="Beeman R.W."/>
            <person name="Beidler J."/>
            <person name="Brown S.J."/>
            <person name="Demuth J.P."/>
            <person name="Drury D.W."/>
            <person name="Du Y.Z."/>
            <person name="Fujiwara H."/>
            <person name="Lorenzen M."/>
            <person name="Maselli V."/>
            <person name="Osanai M."/>
            <person name="Park Y."/>
            <person name="Robertson H.M."/>
            <person name="Tu Z."/>
            <person name="Wang J.J."/>
            <person name="Wang S."/>
            <person name="Richards S."/>
            <person name="Song H."/>
            <person name="Zhang L."/>
            <person name="Sodergren E."/>
            <person name="Werner D."/>
            <person name="Stanke M."/>
            <person name="Morgenstern B."/>
            <person name="Solovyev V."/>
            <person name="Kosarev P."/>
            <person name="Brown G."/>
            <person name="Chen H.C."/>
            <person name="Ermolaeva O."/>
            <person name="Hlavina W."/>
            <person name="Kapustin Y."/>
            <person name="Kiryutin B."/>
            <person name="Kitts P."/>
            <person name="Maglott D."/>
            <person name="Pruitt K."/>
            <person name="Sapojnikov V."/>
            <person name="Souvorov A."/>
            <person name="Mackey A.J."/>
            <person name="Waterhouse R.M."/>
            <person name="Wyder S."/>
            <person name="Zdobnov E.M."/>
            <person name="Zdobnov E.M."/>
            <person name="Wyder S."/>
            <person name="Kriventseva E.V."/>
            <person name="Kadowaki T."/>
            <person name="Bork P."/>
            <person name="Aranda M."/>
            <person name="Bao R."/>
            <person name="Beermann A."/>
            <person name="Berns N."/>
            <person name="Bolognesi R."/>
            <person name="Bonneton F."/>
            <person name="Bopp D."/>
            <person name="Brown S.J."/>
            <person name="Bucher G."/>
            <person name="Butts T."/>
            <person name="Chaumot A."/>
            <person name="Denell R.E."/>
            <person name="Ferrier D.E."/>
            <person name="Friedrich M."/>
            <person name="Gordon C.M."/>
            <person name="Jindra M."/>
            <person name="Klingler M."/>
            <person name="Lan Q."/>
            <person name="Lattorff H.M."/>
            <person name="Laudet V."/>
            <person name="von Levetsow C."/>
            <person name="Liu Z."/>
            <person name="Lutz R."/>
            <person name="Lynch J.A."/>
            <person name="da Fonseca R.N."/>
            <person name="Posnien N."/>
            <person name="Reuter R."/>
            <person name="Roth S."/>
            <person name="Savard J."/>
            <person name="Schinko J.B."/>
            <person name="Schmitt C."/>
            <person name="Schoppmeier M."/>
            <person name="Schroder R."/>
            <person name="Shippy T.D."/>
            <person name="Simonnet F."/>
            <person name="Marques-Souza H."/>
            <person name="Tautz D."/>
            <person name="Tomoyasu Y."/>
            <person name="Trauner J."/>
            <person name="Van der Zee M."/>
            <person name="Vervoort M."/>
            <person name="Wittkopp N."/>
            <person name="Wimmer E.A."/>
            <person name="Yang X."/>
            <person name="Jones A.K."/>
            <person name="Sattelle D.B."/>
            <person name="Ebert P.R."/>
            <person name="Nelson D."/>
            <person name="Scott J.G."/>
            <person name="Beeman R.W."/>
            <person name="Muthukrishnan S."/>
            <person name="Kramer K.J."/>
            <person name="Arakane Y."/>
            <person name="Beeman R.W."/>
            <person name="Zhu Q."/>
            <person name="Hogenkamp D."/>
            <person name="Dixit R."/>
            <person name="Oppert B."/>
            <person name="Jiang H."/>
            <person name="Zou Z."/>
            <person name="Marshall J."/>
            <person name="Elpidina E."/>
            <person name="Vinokurov K."/>
            <person name="Oppert C."/>
            <person name="Zou Z."/>
            <person name="Evans J."/>
            <person name="Lu Z."/>
            <person name="Zhao P."/>
            <person name="Sumathipala N."/>
            <person name="Altincicek B."/>
            <person name="Vilcinskas A."/>
            <person name="Williams M."/>
            <person name="Hultmark D."/>
            <person name="Hetru C."/>
            <person name="Jiang H."/>
            <person name="Grimmelikhuijzen C.J."/>
            <person name="Hauser F."/>
            <person name="Cazzamali G."/>
            <person name="Williamson M."/>
            <person name="Park Y."/>
            <person name="Li B."/>
            <person name="Tanaka Y."/>
            <person name="Predel R."/>
            <person name="Neupert S."/>
            <person name="Schachtner J."/>
            <person name="Verleyen P."/>
            <person name="Raible F."/>
            <person name="Bork P."/>
            <person name="Friedrich M."/>
            <person name="Walden K.K."/>
            <person name="Robertson H.M."/>
            <person name="Angeli S."/>
            <person name="Foret S."/>
            <person name="Bucher G."/>
            <person name="Schuetz S."/>
            <person name="Maleszka R."/>
            <person name="Wimmer E.A."/>
            <person name="Beeman R.W."/>
            <person name="Lorenzen M."/>
            <person name="Tomoyasu Y."/>
            <person name="Miller S.C."/>
            <person name="Grossmann D."/>
            <person name="Bucher G."/>
        </authorList>
    </citation>
    <scope>NUCLEOTIDE SEQUENCE [LARGE SCALE GENOMIC DNA]</scope>
    <source>
        <strain evidence="3 4">Georgia GA2</strain>
    </source>
</reference>
<organism evidence="3 4">
    <name type="scientific">Tribolium castaneum</name>
    <name type="common">Red flour beetle</name>
    <dbReference type="NCBI Taxonomy" id="7070"/>
    <lineage>
        <taxon>Eukaryota</taxon>
        <taxon>Metazoa</taxon>
        <taxon>Ecdysozoa</taxon>
        <taxon>Arthropoda</taxon>
        <taxon>Hexapoda</taxon>
        <taxon>Insecta</taxon>
        <taxon>Pterygota</taxon>
        <taxon>Neoptera</taxon>
        <taxon>Endopterygota</taxon>
        <taxon>Coleoptera</taxon>
        <taxon>Polyphaga</taxon>
        <taxon>Cucujiformia</taxon>
        <taxon>Tenebrionidae</taxon>
        <taxon>Tenebrionidae incertae sedis</taxon>
        <taxon>Tribolium</taxon>
    </lineage>
</organism>
<dbReference type="InterPro" id="IPR058520">
    <property type="entry name" value="DUF8207"/>
</dbReference>
<evidence type="ECO:0000259" key="2">
    <source>
        <dbReference type="Pfam" id="PF26634"/>
    </source>
</evidence>
<feature type="compositionally biased region" description="Basic and acidic residues" evidence="1">
    <location>
        <begin position="1"/>
        <end position="18"/>
    </location>
</feature>
<reference evidence="3 4" key="2">
    <citation type="journal article" date="2010" name="Nucleic Acids Res.">
        <title>BeetleBase in 2010: revisions to provide comprehensive genomic information for Tribolium castaneum.</title>
        <authorList>
            <person name="Kim H.S."/>
            <person name="Murphy T."/>
            <person name="Xia J."/>
            <person name="Caragea D."/>
            <person name="Park Y."/>
            <person name="Beeman R.W."/>
            <person name="Lorenzen M.D."/>
            <person name="Butcher S."/>
            <person name="Manak J.R."/>
            <person name="Brown S.J."/>
        </authorList>
    </citation>
    <scope>NUCLEOTIDE SEQUENCE [LARGE SCALE GENOMIC DNA]</scope>
    <source>
        <strain evidence="3 4">Georgia GA2</strain>
    </source>
</reference>
<feature type="compositionally biased region" description="Basic and acidic residues" evidence="1">
    <location>
        <begin position="32"/>
        <end position="43"/>
    </location>
</feature>
<feature type="compositionally biased region" description="Acidic residues" evidence="1">
    <location>
        <begin position="19"/>
        <end position="31"/>
    </location>
</feature>
<feature type="region of interest" description="Disordered" evidence="1">
    <location>
        <begin position="1"/>
        <end position="54"/>
    </location>
</feature>
<proteinExistence type="predicted"/>
<dbReference type="PANTHER" id="PTHR35374:SF1">
    <property type="entry name" value="PROTEIN KINASE DOMAIN-CONTAINING PROTEIN"/>
    <property type="match status" value="1"/>
</dbReference>
<evidence type="ECO:0000313" key="3">
    <source>
        <dbReference type="EMBL" id="EFA13318.1"/>
    </source>
</evidence>
<accession>D7GY88</accession>
<dbReference type="PhylomeDB" id="D7GY88"/>
<protein>
    <recommendedName>
        <fullName evidence="2">DUF8207 domain-containing protein</fullName>
    </recommendedName>
</protein>
<name>D7GY88_TRICA</name>
<dbReference type="Pfam" id="PF26634">
    <property type="entry name" value="DUF8207"/>
    <property type="match status" value="1"/>
</dbReference>
<dbReference type="OMA" id="PREENNI"/>
<dbReference type="AlphaFoldDB" id="D7GY88"/>
<gene>
    <name evidence="3" type="primary">GLEAN_04089</name>
    <name evidence="3" type="ORF">TcasGA2_TC004089</name>
</gene>
<dbReference type="Proteomes" id="UP000007266">
    <property type="component" value="Unassembled WGS sequence"/>
</dbReference>
<dbReference type="PANTHER" id="PTHR35374">
    <property type="entry name" value="CYCLIN-DEPENDENT KINASE 11A-LIKE"/>
    <property type="match status" value="1"/>
</dbReference>
<dbReference type="InParanoid" id="D7GY88"/>